<feature type="transmembrane region" description="Helical" evidence="4">
    <location>
        <begin position="41"/>
        <end position="61"/>
    </location>
</feature>
<dbReference type="GO" id="GO:0017004">
    <property type="term" value="P:cytochrome complex assembly"/>
    <property type="evidence" value="ECO:0007669"/>
    <property type="project" value="UniProtKB-KW"/>
</dbReference>
<dbReference type="RefSeq" id="WP_023082237.1">
    <property type="nucleotide sequence ID" value="NZ_JAEILH010000011.1"/>
</dbReference>
<organism evidence="6 7">
    <name type="scientific">Pseudomonas rhodesiae</name>
    <dbReference type="NCBI Taxonomy" id="76760"/>
    <lineage>
        <taxon>Bacteria</taxon>
        <taxon>Pseudomonadati</taxon>
        <taxon>Pseudomonadota</taxon>
        <taxon>Gammaproteobacteria</taxon>
        <taxon>Pseudomonadales</taxon>
        <taxon>Pseudomonadaceae</taxon>
        <taxon>Pseudomonas</taxon>
    </lineage>
</organism>
<reference evidence="6" key="1">
    <citation type="submission" date="2020-12" db="EMBL/GenBank/DDBJ databases">
        <title>Comparative genomic insights into the epidemiology and virulence of plant pathogenic Pseudomonads from Turkey.</title>
        <authorList>
            <person name="Dillon M."/>
            <person name="Ruiz-Bedoya T."/>
            <person name="Bendalovic-Torma C."/>
            <person name="Guttman K.M."/>
            <person name="Kwak H."/>
            <person name="Middleton M.A."/>
            <person name="Wang P.W."/>
            <person name="Horuz S."/>
            <person name="Aysan Y."/>
            <person name="Guttman D.S."/>
        </authorList>
    </citation>
    <scope>NUCLEOTIDE SEQUENCE</scope>
    <source>
        <strain evidence="6">S5_IA_3a</strain>
    </source>
</reference>
<evidence type="ECO:0000256" key="2">
    <source>
        <dbReference type="ARBA" id="ARBA00022748"/>
    </source>
</evidence>
<dbReference type="InterPro" id="IPR036249">
    <property type="entry name" value="Thioredoxin-like_sf"/>
</dbReference>
<dbReference type="InterPro" id="IPR013766">
    <property type="entry name" value="Thioredoxin_domain"/>
</dbReference>
<dbReference type="PROSITE" id="PS00194">
    <property type="entry name" value="THIOREDOXIN_1"/>
    <property type="match status" value="1"/>
</dbReference>
<dbReference type="CDD" id="cd02966">
    <property type="entry name" value="TlpA_like_family"/>
    <property type="match status" value="1"/>
</dbReference>
<dbReference type="Proteomes" id="UP000645865">
    <property type="component" value="Unassembled WGS sequence"/>
</dbReference>
<evidence type="ECO:0000313" key="6">
    <source>
        <dbReference type="EMBL" id="MBI6623583.1"/>
    </source>
</evidence>
<dbReference type="PROSITE" id="PS51352">
    <property type="entry name" value="THIOREDOXIN_2"/>
    <property type="match status" value="1"/>
</dbReference>
<evidence type="ECO:0000256" key="3">
    <source>
        <dbReference type="ARBA" id="ARBA00023284"/>
    </source>
</evidence>
<evidence type="ECO:0000256" key="1">
    <source>
        <dbReference type="ARBA" id="ARBA00004196"/>
    </source>
</evidence>
<dbReference type="GO" id="GO:0030313">
    <property type="term" value="C:cell envelope"/>
    <property type="evidence" value="ECO:0007669"/>
    <property type="project" value="UniProtKB-SubCell"/>
</dbReference>
<dbReference type="GO" id="GO:0042158">
    <property type="term" value="P:lipoprotein biosynthetic process"/>
    <property type="evidence" value="ECO:0007669"/>
    <property type="project" value="InterPro"/>
</dbReference>
<dbReference type="GO" id="GO:0005886">
    <property type="term" value="C:plasma membrane"/>
    <property type="evidence" value="ECO:0007669"/>
    <property type="project" value="InterPro"/>
</dbReference>
<keyword evidence="4" id="KW-0472">Membrane</keyword>
<dbReference type="InterPro" id="IPR001640">
    <property type="entry name" value="Lgt"/>
</dbReference>
<dbReference type="Gene3D" id="3.40.30.10">
    <property type="entry name" value="Glutaredoxin"/>
    <property type="match status" value="1"/>
</dbReference>
<keyword evidence="4" id="KW-0812">Transmembrane</keyword>
<protein>
    <submittedName>
        <fullName evidence="6">TlpA family protein disulfide reductase</fullName>
    </submittedName>
</protein>
<dbReference type="GO" id="GO:0008961">
    <property type="term" value="F:phosphatidylglycerol-prolipoprotein diacylglyceryl transferase activity"/>
    <property type="evidence" value="ECO:0007669"/>
    <property type="project" value="InterPro"/>
</dbReference>
<evidence type="ECO:0000313" key="7">
    <source>
        <dbReference type="Proteomes" id="UP000645865"/>
    </source>
</evidence>
<dbReference type="GO" id="GO:0015036">
    <property type="term" value="F:disulfide oxidoreductase activity"/>
    <property type="evidence" value="ECO:0007669"/>
    <property type="project" value="UniProtKB-ARBA"/>
</dbReference>
<dbReference type="SUPFAM" id="SSF52833">
    <property type="entry name" value="Thioredoxin-like"/>
    <property type="match status" value="1"/>
</dbReference>
<sequence>MIGIGPFSIDVVIVAVSALLAWTVARMLARRLPDSPYKAAGSLLLDALLVGLIAARLGYIARWWKDYAQAPWSMISIGDGGFLWWAGLLAALLFAGWRTRSIRALRMPVFAGVFAGIVAWGAAGGVVELLRRSAPPLPDVQLAMLDGQPIALNSYAGRPVVVNLWATWCPPCRREMPVLQQAQSVFPGIAFVMVNQGEQASVIQSFLEQEGLVFNHVLRDPASDTMRVMGARGLPTTLFFDSDGRLVDTHMGELTMASLKNTITRRYAQESSPNSTNQE</sequence>
<dbReference type="EMBL" id="JAEILH010000011">
    <property type="protein sequence ID" value="MBI6623583.1"/>
    <property type="molecule type" value="Genomic_DNA"/>
</dbReference>
<gene>
    <name evidence="6" type="ORF">YA0853_07840</name>
</gene>
<dbReference type="PANTHER" id="PTHR42852:SF18">
    <property type="entry name" value="CHROMOSOME UNDETERMINED SCAFFOLD_47, WHOLE GENOME SHOTGUN SEQUENCE"/>
    <property type="match status" value="1"/>
</dbReference>
<dbReference type="InterPro" id="IPR017937">
    <property type="entry name" value="Thioredoxin_CS"/>
</dbReference>
<dbReference type="InterPro" id="IPR050553">
    <property type="entry name" value="Thioredoxin_ResA/DsbE_sf"/>
</dbReference>
<feature type="transmembrane region" description="Helical" evidence="4">
    <location>
        <begin position="109"/>
        <end position="130"/>
    </location>
</feature>
<keyword evidence="3" id="KW-0676">Redox-active center</keyword>
<comment type="subcellular location">
    <subcellularLocation>
        <location evidence="1">Cell envelope</location>
    </subcellularLocation>
</comment>
<feature type="transmembrane region" description="Helical" evidence="4">
    <location>
        <begin position="6"/>
        <end position="29"/>
    </location>
</feature>
<evidence type="ECO:0000256" key="4">
    <source>
        <dbReference type="SAM" id="Phobius"/>
    </source>
</evidence>
<dbReference type="InterPro" id="IPR013740">
    <property type="entry name" value="Redoxin"/>
</dbReference>
<feature type="transmembrane region" description="Helical" evidence="4">
    <location>
        <begin position="81"/>
        <end position="97"/>
    </location>
</feature>
<dbReference type="Pfam" id="PF08534">
    <property type="entry name" value="Redoxin"/>
    <property type="match status" value="1"/>
</dbReference>
<comment type="caution">
    <text evidence="6">The sequence shown here is derived from an EMBL/GenBank/DDBJ whole genome shotgun (WGS) entry which is preliminary data.</text>
</comment>
<proteinExistence type="predicted"/>
<dbReference type="AlphaFoldDB" id="A0A8I1J9S4"/>
<dbReference type="PANTHER" id="PTHR42852">
    <property type="entry name" value="THIOL:DISULFIDE INTERCHANGE PROTEIN DSBE"/>
    <property type="match status" value="1"/>
</dbReference>
<keyword evidence="4" id="KW-1133">Transmembrane helix</keyword>
<keyword evidence="2" id="KW-0201">Cytochrome c-type biogenesis</keyword>
<feature type="domain" description="Thioredoxin" evidence="5">
    <location>
        <begin position="131"/>
        <end position="268"/>
    </location>
</feature>
<name>A0A8I1J9S4_9PSED</name>
<evidence type="ECO:0000259" key="5">
    <source>
        <dbReference type="PROSITE" id="PS51352"/>
    </source>
</evidence>
<dbReference type="Pfam" id="PF01790">
    <property type="entry name" value="LGT"/>
    <property type="match status" value="1"/>
</dbReference>
<accession>A0A8I1J9S4</accession>